<evidence type="ECO:0000313" key="4">
    <source>
        <dbReference type="EMBL" id="CAK60592.1"/>
    </source>
</evidence>
<dbReference type="KEGG" id="ptm:GSPATT00005343001"/>
<dbReference type="EC" id="2.7.11.1" evidence="1"/>
<dbReference type="HOGENOM" id="CLU_019279_2_7_1"/>
<proteinExistence type="predicted"/>
<organism evidence="4 5">
    <name type="scientific">Paramecium tetraurelia</name>
    <dbReference type="NCBI Taxonomy" id="5888"/>
    <lineage>
        <taxon>Eukaryota</taxon>
        <taxon>Sar</taxon>
        <taxon>Alveolata</taxon>
        <taxon>Ciliophora</taxon>
        <taxon>Intramacronucleata</taxon>
        <taxon>Oligohymenophorea</taxon>
        <taxon>Peniculida</taxon>
        <taxon>Parameciidae</taxon>
        <taxon>Paramecium</taxon>
    </lineage>
</organism>
<dbReference type="GO" id="GO:0005524">
    <property type="term" value="F:ATP binding"/>
    <property type="evidence" value="ECO:0007669"/>
    <property type="project" value="InterPro"/>
</dbReference>
<dbReference type="PROSITE" id="PS00108">
    <property type="entry name" value="PROTEIN_KINASE_ST"/>
    <property type="match status" value="1"/>
</dbReference>
<dbReference type="SMART" id="SM00220">
    <property type="entry name" value="S_TKc"/>
    <property type="match status" value="1"/>
</dbReference>
<keyword evidence="5" id="KW-1185">Reference proteome</keyword>
<dbReference type="AlphaFoldDB" id="A0BPX5"/>
<dbReference type="InterPro" id="IPR050235">
    <property type="entry name" value="CK1_Ser-Thr_kinase"/>
</dbReference>
<dbReference type="PROSITE" id="PS50011">
    <property type="entry name" value="PROTEIN_KINASE_DOM"/>
    <property type="match status" value="1"/>
</dbReference>
<dbReference type="STRING" id="5888.A0BPX5"/>
<dbReference type="GO" id="GO:0007165">
    <property type="term" value="P:signal transduction"/>
    <property type="evidence" value="ECO:0000318"/>
    <property type="project" value="GO_Central"/>
</dbReference>
<dbReference type="OrthoDB" id="312082at2759"/>
<dbReference type="FunFam" id="1.10.510.10:FF:000616">
    <property type="entry name" value="Uncharacterized protein"/>
    <property type="match status" value="1"/>
</dbReference>
<dbReference type="GO" id="GO:0006897">
    <property type="term" value="P:endocytosis"/>
    <property type="evidence" value="ECO:0000318"/>
    <property type="project" value="GO_Central"/>
</dbReference>
<evidence type="ECO:0000259" key="3">
    <source>
        <dbReference type="PROSITE" id="PS50011"/>
    </source>
</evidence>
<dbReference type="Proteomes" id="UP000000600">
    <property type="component" value="Unassembled WGS sequence"/>
</dbReference>
<protein>
    <recommendedName>
        <fullName evidence="2">Casein kinase I</fullName>
        <ecNumber evidence="1">2.7.11.1</ecNumber>
    </recommendedName>
</protein>
<dbReference type="GeneID" id="5013774"/>
<evidence type="ECO:0000256" key="1">
    <source>
        <dbReference type="ARBA" id="ARBA00012513"/>
    </source>
</evidence>
<dbReference type="OMA" id="IANNSYN"/>
<reference evidence="4 5" key="1">
    <citation type="journal article" date="2006" name="Nature">
        <title>Global trends of whole-genome duplications revealed by the ciliate Paramecium tetraurelia.</title>
        <authorList>
            <consortium name="Genoscope"/>
            <person name="Aury J.-M."/>
            <person name="Jaillon O."/>
            <person name="Duret L."/>
            <person name="Noel B."/>
            <person name="Jubin C."/>
            <person name="Porcel B.M."/>
            <person name="Segurens B."/>
            <person name="Daubin V."/>
            <person name="Anthouard V."/>
            <person name="Aiach N."/>
            <person name="Arnaiz O."/>
            <person name="Billaut A."/>
            <person name="Beisson J."/>
            <person name="Blanc I."/>
            <person name="Bouhouche K."/>
            <person name="Camara F."/>
            <person name="Duharcourt S."/>
            <person name="Guigo R."/>
            <person name="Gogendeau D."/>
            <person name="Katinka M."/>
            <person name="Keller A.-M."/>
            <person name="Kissmehl R."/>
            <person name="Klotz C."/>
            <person name="Koll F."/>
            <person name="Le Moue A."/>
            <person name="Lepere C."/>
            <person name="Malinsky S."/>
            <person name="Nowacki M."/>
            <person name="Nowak J.K."/>
            <person name="Plattner H."/>
            <person name="Poulain J."/>
            <person name="Ruiz F."/>
            <person name="Serrano V."/>
            <person name="Zagulski M."/>
            <person name="Dessen P."/>
            <person name="Betermier M."/>
            <person name="Weissenbach J."/>
            <person name="Scarpelli C."/>
            <person name="Schachter V."/>
            <person name="Sperling L."/>
            <person name="Meyer E."/>
            <person name="Cohen J."/>
            <person name="Wincker P."/>
        </authorList>
    </citation>
    <scope>NUCLEOTIDE SEQUENCE [LARGE SCALE GENOMIC DNA]</scope>
    <source>
        <strain evidence="4 5">Stock d4-2</strain>
    </source>
</reference>
<evidence type="ECO:0000256" key="2">
    <source>
        <dbReference type="ARBA" id="ARBA00023860"/>
    </source>
</evidence>
<dbReference type="EMBL" id="CT868008">
    <property type="protein sequence ID" value="CAK60592.1"/>
    <property type="molecule type" value="Genomic_DNA"/>
</dbReference>
<evidence type="ECO:0000313" key="5">
    <source>
        <dbReference type="Proteomes" id="UP000000600"/>
    </source>
</evidence>
<dbReference type="RefSeq" id="XP_001427990.1">
    <property type="nucleotide sequence ID" value="XM_001427953.1"/>
</dbReference>
<dbReference type="GO" id="GO:0004674">
    <property type="term" value="F:protein serine/threonine kinase activity"/>
    <property type="evidence" value="ECO:0000318"/>
    <property type="project" value="GO_Central"/>
</dbReference>
<dbReference type="GO" id="GO:0005634">
    <property type="term" value="C:nucleus"/>
    <property type="evidence" value="ECO:0000318"/>
    <property type="project" value="GO_Central"/>
</dbReference>
<feature type="domain" description="Protein kinase" evidence="3">
    <location>
        <begin position="13"/>
        <end position="284"/>
    </location>
</feature>
<dbReference type="Pfam" id="PF00069">
    <property type="entry name" value="Pkinase"/>
    <property type="match status" value="1"/>
</dbReference>
<dbReference type="eggNOG" id="KOG1164">
    <property type="taxonomic scope" value="Eukaryota"/>
</dbReference>
<accession>A0BPX5</accession>
<dbReference type="PANTHER" id="PTHR11909">
    <property type="entry name" value="CASEIN KINASE-RELATED"/>
    <property type="match status" value="1"/>
</dbReference>
<dbReference type="CDD" id="cd14016">
    <property type="entry name" value="STKc_CK1"/>
    <property type="match status" value="1"/>
</dbReference>
<dbReference type="SUPFAM" id="SSF56112">
    <property type="entry name" value="Protein kinase-like (PK-like)"/>
    <property type="match status" value="1"/>
</dbReference>
<sequence>MAGLQQKIFNNQFVVKKRISSGSFGVVYQGLDLHSQELVAIKVEKLEVDELLSLDREVEQWLLMQIQILRSVQGVPQVPRLKWAGKDQGNNVMVIQLLGRDLTHYMRQRKRLSLPCVLGIADQLLTILENVHHKGVIHRDLKPENVLVGKDKEKNQLYLVDFGIAKQFKDKDDKHIPFKDNKPFFGTSRYASIAAHKGYELSRKDDLESLGYMLIFLLKGSLPWQNVSHKNEEEKVKIVGLMKMRISSQELCQDLPIEFMRFIDLVKKMSYREKPGYKYFQQLFRRVAIQQQVEYRFDWLDENNQEKKSSSVSPKKQKSIKIMDQPHLISQVYSPMKKKQSEEFDDTGLSKRESNGRLSIANNSYNLVPCDSRQNLRHKSTSSFNESNQQYSDIQPEVSCMIAYQRNVRFGSFHNELNTPKQPERSTSAQNKIRVAHKLSLDVKANCYNSIVELQFGLMNNPSIMDFTEKSQNQMNEDESPCLEDKCSILKKDSIENYFKNPIQLFRISYKEKTRVKNN</sequence>
<gene>
    <name evidence="4" type="ORF">GSPATT00005343001</name>
</gene>
<dbReference type="Gene3D" id="1.10.510.10">
    <property type="entry name" value="Transferase(Phosphotransferase) domain 1"/>
    <property type="match status" value="1"/>
</dbReference>
<dbReference type="GO" id="GO:0005737">
    <property type="term" value="C:cytoplasm"/>
    <property type="evidence" value="ECO:0000318"/>
    <property type="project" value="GO_Central"/>
</dbReference>
<dbReference type="InterPro" id="IPR011009">
    <property type="entry name" value="Kinase-like_dom_sf"/>
</dbReference>
<name>A0BPX5_PARTE</name>
<dbReference type="InterPro" id="IPR000719">
    <property type="entry name" value="Prot_kinase_dom"/>
</dbReference>
<dbReference type="InterPro" id="IPR008271">
    <property type="entry name" value="Ser/Thr_kinase_AS"/>
</dbReference>
<dbReference type="InParanoid" id="A0BPX5"/>